<proteinExistence type="predicted"/>
<protein>
    <submittedName>
        <fullName evidence="3">Uncharacterized protein</fullName>
    </submittedName>
</protein>
<dbReference type="PANTHER" id="PTHR47657:SF7">
    <property type="entry name" value="STEROL REGULATORY ELEMENT-BINDING PROTEIN ECM22"/>
    <property type="match status" value="1"/>
</dbReference>
<name>A0A8G0LMX7_9HYPO</name>
<dbReference type="EMBL" id="CP075870">
    <property type="protein sequence ID" value="QYT05248.1"/>
    <property type="molecule type" value="Genomic_DNA"/>
</dbReference>
<keyword evidence="2" id="KW-1133">Transmembrane helix</keyword>
<organism evidence="3 4">
    <name type="scientific">Trichoderma simmonsii</name>
    <dbReference type="NCBI Taxonomy" id="1491479"/>
    <lineage>
        <taxon>Eukaryota</taxon>
        <taxon>Fungi</taxon>
        <taxon>Dikarya</taxon>
        <taxon>Ascomycota</taxon>
        <taxon>Pezizomycotina</taxon>
        <taxon>Sordariomycetes</taxon>
        <taxon>Hypocreomycetidae</taxon>
        <taxon>Hypocreales</taxon>
        <taxon>Hypocreaceae</taxon>
        <taxon>Trichoderma</taxon>
    </lineage>
</organism>
<feature type="compositionally biased region" description="Polar residues" evidence="1">
    <location>
        <begin position="14"/>
        <end position="26"/>
    </location>
</feature>
<dbReference type="Proteomes" id="UP000826661">
    <property type="component" value="Chromosome VII"/>
</dbReference>
<dbReference type="InterPro" id="IPR052400">
    <property type="entry name" value="Zn2-C6_fungal_TF"/>
</dbReference>
<evidence type="ECO:0000256" key="2">
    <source>
        <dbReference type="SAM" id="Phobius"/>
    </source>
</evidence>
<dbReference type="PANTHER" id="PTHR47657">
    <property type="entry name" value="STEROL REGULATORY ELEMENT-BINDING PROTEIN ECM22"/>
    <property type="match status" value="1"/>
</dbReference>
<accession>A0A8G0LMX7</accession>
<sequence>MREDTGPSSRDESNTPQPSTQPLLQTLSEGPHYSAKHLLDLRLMHQYSVFTVQSFEAVWRNERVSDAMLREIPQLALEHEFLMDTVLLVAMIHLAYTDPVSRESLPIYLYRDQALRSFRQAVASISTQNISAVRAASHLLAVVSFAIDRVTKHSGIWVTNWLALALGQRNFPSHGRLYGLSSSQTGSSSTGSLYGSFSDISLPAAVLPQIQDILPKEENDCDWGQRSTLYEVTASLGQLIAILGEPHEQLWLEKKIKAWAFDVVPSEFLELVQRGNHRALIILAYYLVLLNLLPATWIYQDVASHDMGIIEESVGVEWRKYMSIPKMAVQLDDKVSIVRLLTNKSQG</sequence>
<evidence type="ECO:0000256" key="1">
    <source>
        <dbReference type="SAM" id="MobiDB-lite"/>
    </source>
</evidence>
<keyword evidence="4" id="KW-1185">Reference proteome</keyword>
<dbReference type="AlphaFoldDB" id="A0A8G0LMX7"/>
<feature type="transmembrane region" description="Helical" evidence="2">
    <location>
        <begin position="279"/>
        <end position="299"/>
    </location>
</feature>
<feature type="region of interest" description="Disordered" evidence="1">
    <location>
        <begin position="1"/>
        <end position="26"/>
    </location>
</feature>
<reference evidence="3 4" key="1">
    <citation type="journal article" date="2021" name="BMC Genomics">
        <title>Telomere-to-telomere genome assembly of asparaginase-producing Trichoderma simmonsii.</title>
        <authorList>
            <person name="Chung D."/>
            <person name="Kwon Y.M."/>
            <person name="Yang Y."/>
        </authorList>
    </citation>
    <scope>NUCLEOTIDE SEQUENCE [LARGE SCALE GENOMIC DNA]</scope>
    <source>
        <strain evidence="3 4">GH-Sj1</strain>
    </source>
</reference>
<dbReference type="GO" id="GO:0000981">
    <property type="term" value="F:DNA-binding transcription factor activity, RNA polymerase II-specific"/>
    <property type="evidence" value="ECO:0007669"/>
    <property type="project" value="TreeGrafter"/>
</dbReference>
<keyword evidence="2" id="KW-0472">Membrane</keyword>
<keyword evidence="2" id="KW-0812">Transmembrane</keyword>
<evidence type="ECO:0000313" key="4">
    <source>
        <dbReference type="Proteomes" id="UP000826661"/>
    </source>
</evidence>
<evidence type="ECO:0000313" key="3">
    <source>
        <dbReference type="EMBL" id="QYT05248.1"/>
    </source>
</evidence>
<gene>
    <name evidence="3" type="ORF">H0G86_012142</name>
</gene>
<feature type="compositionally biased region" description="Basic and acidic residues" evidence="1">
    <location>
        <begin position="1"/>
        <end position="13"/>
    </location>
</feature>